<gene>
    <name evidence="2" type="ORF">PCS_03260</name>
</gene>
<reference evidence="2 3" key="1">
    <citation type="journal article" date="2013" name="Genome Announc.">
        <title>Draft Genome Sequence for Desulfovibrio africanus Strain PCS.</title>
        <authorList>
            <person name="Brown S.D."/>
            <person name="Utturkar S.M."/>
            <person name="Arkin A.P."/>
            <person name="Deutschbauer A.M."/>
            <person name="Elias D.A."/>
            <person name="Hazen T.C."/>
            <person name="Chakraborty R."/>
        </authorList>
    </citation>
    <scope>NUCLEOTIDE SEQUENCE [LARGE SCALE GENOMIC DNA]</scope>
    <source>
        <strain evidence="2 3">PCS</strain>
    </source>
</reference>
<evidence type="ECO:0000313" key="3">
    <source>
        <dbReference type="Proteomes" id="UP000011922"/>
    </source>
</evidence>
<evidence type="ECO:0000256" key="1">
    <source>
        <dbReference type="ARBA" id="ARBA00023125"/>
    </source>
</evidence>
<dbReference type="PANTHER" id="PTHR33221">
    <property type="entry name" value="WINGED HELIX-TURN-HELIX TRANSCRIPTIONAL REGULATOR, RRF2 FAMILY"/>
    <property type="match status" value="1"/>
</dbReference>
<name>M5PQ19_DESAF</name>
<organism evidence="2 3">
    <name type="scientific">Desulfocurvibacter africanus PCS</name>
    <dbReference type="NCBI Taxonomy" id="1262666"/>
    <lineage>
        <taxon>Bacteria</taxon>
        <taxon>Pseudomonadati</taxon>
        <taxon>Thermodesulfobacteriota</taxon>
        <taxon>Desulfovibrionia</taxon>
        <taxon>Desulfovibrionales</taxon>
        <taxon>Desulfovibrionaceae</taxon>
        <taxon>Desulfocurvibacter</taxon>
    </lineage>
</organism>
<evidence type="ECO:0000313" key="2">
    <source>
        <dbReference type="EMBL" id="EMG36060.1"/>
    </source>
</evidence>
<keyword evidence="1" id="KW-0238">DNA-binding</keyword>
<protein>
    <submittedName>
        <fullName evidence="2">Transcriptional regulator, BadM/Rrf2 family</fullName>
    </submittedName>
</protein>
<sequence length="148" mass="16498">MRLSTRSRYGARMVLDMALYGNAGLVRLSDLAVRLDVSVKYLEKLVRELQKAGYVYSKRGPTGGHGLARDVAEISVGEVVRLLEGDHALTMCAQEDQICKHVDDCIMRKVWTDASEAMFAALDAVTFADLVREAKDKHFSCDFSLKKL</sequence>
<dbReference type="SUPFAM" id="SSF46785">
    <property type="entry name" value="Winged helix' DNA-binding domain"/>
    <property type="match status" value="1"/>
</dbReference>
<dbReference type="OrthoDB" id="9800519at2"/>
<dbReference type="InterPro" id="IPR036390">
    <property type="entry name" value="WH_DNA-bd_sf"/>
</dbReference>
<dbReference type="PATRIC" id="fig|1262666.3.peg.3307"/>
<comment type="caution">
    <text evidence="2">The sequence shown here is derived from an EMBL/GenBank/DDBJ whole genome shotgun (WGS) entry which is preliminary data.</text>
</comment>
<dbReference type="GO" id="GO:0003700">
    <property type="term" value="F:DNA-binding transcription factor activity"/>
    <property type="evidence" value="ECO:0007669"/>
    <property type="project" value="TreeGrafter"/>
</dbReference>
<dbReference type="GO" id="GO:0005829">
    <property type="term" value="C:cytosol"/>
    <property type="evidence" value="ECO:0007669"/>
    <property type="project" value="TreeGrafter"/>
</dbReference>
<accession>M5PQ19</accession>
<dbReference type="InterPro" id="IPR000944">
    <property type="entry name" value="Tscrpt_reg_Rrf2"/>
</dbReference>
<dbReference type="Gene3D" id="1.10.10.10">
    <property type="entry name" value="Winged helix-like DNA-binding domain superfamily/Winged helix DNA-binding domain"/>
    <property type="match status" value="1"/>
</dbReference>
<dbReference type="Proteomes" id="UP000011922">
    <property type="component" value="Unassembled WGS sequence"/>
</dbReference>
<dbReference type="GO" id="GO:0003677">
    <property type="term" value="F:DNA binding"/>
    <property type="evidence" value="ECO:0007669"/>
    <property type="project" value="UniProtKB-KW"/>
</dbReference>
<dbReference type="EMBL" id="AOSV01000036">
    <property type="protein sequence ID" value="EMG36060.1"/>
    <property type="molecule type" value="Genomic_DNA"/>
</dbReference>
<dbReference type="AlphaFoldDB" id="M5PQ19"/>
<dbReference type="Pfam" id="PF02082">
    <property type="entry name" value="Rrf2"/>
    <property type="match status" value="1"/>
</dbReference>
<dbReference type="InterPro" id="IPR036388">
    <property type="entry name" value="WH-like_DNA-bd_sf"/>
</dbReference>
<dbReference type="RefSeq" id="WP_005989117.1">
    <property type="nucleotide sequence ID" value="NZ_AOSV01000036.1"/>
</dbReference>
<dbReference type="PROSITE" id="PS51197">
    <property type="entry name" value="HTH_RRF2_2"/>
    <property type="match status" value="1"/>
</dbReference>
<dbReference type="NCBIfam" id="TIGR00738">
    <property type="entry name" value="rrf2_super"/>
    <property type="match status" value="1"/>
</dbReference>
<dbReference type="PANTHER" id="PTHR33221:SF5">
    <property type="entry name" value="HTH-TYPE TRANSCRIPTIONAL REGULATOR ISCR"/>
    <property type="match status" value="1"/>
</dbReference>
<proteinExistence type="predicted"/>